<dbReference type="PROSITE" id="PS51781">
    <property type="entry name" value="SH3B"/>
    <property type="match status" value="1"/>
</dbReference>
<gene>
    <name evidence="2" type="ORF">I7822_26785</name>
</gene>
<evidence type="ECO:0000313" key="2">
    <source>
        <dbReference type="EMBL" id="MBO1515228.1"/>
    </source>
</evidence>
<dbReference type="Proteomes" id="UP000663981">
    <property type="component" value="Unassembled WGS sequence"/>
</dbReference>
<dbReference type="InterPro" id="IPR003646">
    <property type="entry name" value="SH3-like_bac-type"/>
</dbReference>
<keyword evidence="3" id="KW-1185">Reference proteome</keyword>
<dbReference type="Pfam" id="PF08239">
    <property type="entry name" value="SH3_3"/>
    <property type="match status" value="1"/>
</dbReference>
<reference evidence="2 3" key="1">
    <citation type="submission" date="2021-03" db="EMBL/GenBank/DDBJ databases">
        <title>Whole genome sequence of Metabacillus bambusae BG109.</title>
        <authorList>
            <person name="Jeong J.W."/>
        </authorList>
    </citation>
    <scope>NUCLEOTIDE SEQUENCE [LARGE SCALE GENOMIC DNA]</scope>
    <source>
        <strain evidence="2 3">BG109</strain>
    </source>
</reference>
<dbReference type="RefSeq" id="WP_207982112.1">
    <property type="nucleotide sequence ID" value="NZ_JAGDEL010000033.1"/>
</dbReference>
<proteinExistence type="predicted"/>
<name>A0ABS3NB99_9BACI</name>
<dbReference type="Gene3D" id="2.30.30.40">
    <property type="entry name" value="SH3 Domains"/>
    <property type="match status" value="1"/>
</dbReference>
<organism evidence="2 3">
    <name type="scientific">Metabacillus bambusae</name>
    <dbReference type="NCBI Taxonomy" id="2795218"/>
    <lineage>
        <taxon>Bacteria</taxon>
        <taxon>Bacillati</taxon>
        <taxon>Bacillota</taxon>
        <taxon>Bacilli</taxon>
        <taxon>Bacillales</taxon>
        <taxon>Bacillaceae</taxon>
        <taxon>Metabacillus</taxon>
    </lineage>
</organism>
<sequence length="611" mass="67226">MIATEPKIQVKLVNYIGNQTQLSLKIHGEYLITNQNIRLLDGITYIAKVENGKISLFDGSTKLTTVDKLELSPVAYTNYLSINNRPYLGTFQFIAENSKYIRPINTVYFEDYLKGVVPFEMMASWNKEALKAQAIAARSYAAGYLSKVIDDTINYQVYGGYAWHPNSTAAVDETIGEVLKLNGRLISTVFSASNGGKTESNTNAWGSTALSYLPIKEDPFDVKTPWTLSINKQQIDTSSLDLKNSSLWWNQTKETDSSLTTTMTAWLKQNGYAGKDLKIVSVPTVSLHTPTSGGRMSKGDISIEFFVKDVVNQNGELILQKVEYKNTTASRIRAMIGNRVILSYLISKTNETPESITISGLGDGHGVGLSQWGAKNRADAGQSYREILSFYYEGASLVKEYTGREQITEIVPITEAPKSVNTEKPVVQVPVNKSPQPKTPVKKQIPDKKAPIISQVKISVDNSKKKASLTFKIDETAKVTVYIKNAQGKLLTYLTKDTSTKAGIIQKQYDFSKLPNGIYYAGIIAVDGSNNRSSTLPSFSVKIPAPAKAVRLKTGQVTATKLNVLATASSKGKVIGSLKKKQTITIVSTSASWHKVKYGKSYGYVPVKYVK</sequence>
<comment type="caution">
    <text evidence="2">The sequence shown here is derived from an EMBL/GenBank/DDBJ whole genome shotgun (WGS) entry which is preliminary data.</text>
</comment>
<evidence type="ECO:0000259" key="1">
    <source>
        <dbReference type="PROSITE" id="PS51781"/>
    </source>
</evidence>
<accession>A0ABS3NB99</accession>
<dbReference type="NCBIfam" id="TIGR02669">
    <property type="entry name" value="SpoIID_LytB"/>
    <property type="match status" value="1"/>
</dbReference>
<dbReference type="InterPro" id="IPR051922">
    <property type="entry name" value="Bact_Sporulation_Assoc"/>
</dbReference>
<dbReference type="EMBL" id="JAGDEL010000033">
    <property type="protein sequence ID" value="MBO1515228.1"/>
    <property type="molecule type" value="Genomic_DNA"/>
</dbReference>
<dbReference type="PANTHER" id="PTHR30032:SF4">
    <property type="entry name" value="AMIDASE ENHANCER"/>
    <property type="match status" value="1"/>
</dbReference>
<evidence type="ECO:0000313" key="3">
    <source>
        <dbReference type="Proteomes" id="UP000663981"/>
    </source>
</evidence>
<dbReference type="InterPro" id="IPR013693">
    <property type="entry name" value="SpoIID/LytB_N"/>
</dbReference>
<dbReference type="Pfam" id="PF08486">
    <property type="entry name" value="SpoIID"/>
    <property type="match status" value="1"/>
</dbReference>
<dbReference type="InterPro" id="IPR013486">
    <property type="entry name" value="SpoIID/LytB"/>
</dbReference>
<feature type="domain" description="SH3b" evidence="1">
    <location>
        <begin position="552"/>
        <end position="611"/>
    </location>
</feature>
<dbReference type="PANTHER" id="PTHR30032">
    <property type="entry name" value="N-ACETYLMURAMOYL-L-ALANINE AMIDASE-RELATED"/>
    <property type="match status" value="1"/>
</dbReference>
<protein>
    <submittedName>
        <fullName evidence="2">SpoIID/LytB domain-containing protein</fullName>
    </submittedName>
</protein>